<dbReference type="AlphaFoldDB" id="A0A814GNQ6"/>
<evidence type="ECO:0000256" key="2">
    <source>
        <dbReference type="ARBA" id="ARBA00006336"/>
    </source>
</evidence>
<dbReference type="GO" id="GO:0005929">
    <property type="term" value="C:cilium"/>
    <property type="evidence" value="ECO:0007669"/>
    <property type="project" value="TreeGrafter"/>
</dbReference>
<dbReference type="Pfam" id="PF12862">
    <property type="entry name" value="ANAPC5"/>
    <property type="match status" value="1"/>
</dbReference>
<dbReference type="SUPFAM" id="SSF52499">
    <property type="entry name" value="Isochorismatase-like hydrolases"/>
    <property type="match status" value="1"/>
</dbReference>
<keyword evidence="5" id="KW-0802">TPR repeat</keyword>
<feature type="domain" description="Isochorismatase-like" evidence="8">
    <location>
        <begin position="438"/>
        <end position="602"/>
    </location>
</feature>
<comment type="function">
    <text evidence="7">Axonemal protein which is implicated in axonemal and/or peri-axonemal structure assembly and regulates flagellum assembly and beating and therefore sperm motility.</text>
</comment>
<proteinExistence type="inferred from homology"/>
<evidence type="ECO:0000259" key="8">
    <source>
        <dbReference type="Pfam" id="PF00857"/>
    </source>
</evidence>
<comment type="caution">
    <text evidence="10">The sequence shown here is derived from an EMBL/GenBank/DDBJ whole genome shotgun (WGS) entry which is preliminary data.</text>
</comment>
<sequence>MAEAALYRTKAAAETVGKEKSAFYRNVILPSKTYRETSKLPLPQVKNAATVYEKQTSLQKEDTEKYRSSLRRQLSIDMLRNGHHRSFRELCSILAWQKEDRERLGPEHPLHRRPLLDNEIDKMRKLCTFLTKAEEAERHSQYSNMYNSYLELACYFLKTDDRWLSDYFYEKCLTVAQTYDKLDPQLAAEAHLNVGLAGERGGDLMKALHSFEKYRELSENYPKLKLDASLNLTRLYMKLAERRSDDVLQYVLKAYEASTQSGDKKVENETSYKLGQAYLEYGDVDSALKYLHAYYDWCQKEGDDEGFGRASEALATCYQKLANVEKSTEYLTKYLEKVQGKEGDIQYARACSALGFIHNTLSRYDSAIESLSEAYRISRESRHADLDRNRVLFGIAQGLKLRPFFNDHVDRMDTHSLNSKYLMTAEDLHGFVPDHNDTVLLLIDVINDMNFEGNEELIKRIDDVGKRISDLKHAAKASGIPVVYVNDNFSRWQSNFQALLEHCLEEDVPGKGLAKLLTPDKDDYFVLKPKHSGFYCTPLDILLDHFRAKSLILAGFAGNICVLFTANDAYMRGYKIYVPGDCIDSNTVEENEASLKQMEKLCKADIRQSSELIKHISKYRRKQVQKDVQESK</sequence>
<dbReference type="SUPFAM" id="SSF48452">
    <property type="entry name" value="TPR-like"/>
    <property type="match status" value="2"/>
</dbReference>
<feature type="domain" description="Anaphase-promoting complex subunit 5" evidence="9">
    <location>
        <begin position="278"/>
        <end position="382"/>
    </location>
</feature>
<name>A0A814GNQ6_9BILA</name>
<dbReference type="Proteomes" id="UP000681722">
    <property type="component" value="Unassembled WGS sequence"/>
</dbReference>
<dbReference type="InterPro" id="IPR011990">
    <property type="entry name" value="TPR-like_helical_dom_sf"/>
</dbReference>
<dbReference type="InterPro" id="IPR036380">
    <property type="entry name" value="Isochorismatase-like_sf"/>
</dbReference>
<dbReference type="Gene3D" id="3.40.50.850">
    <property type="entry name" value="Isochorismatase-like"/>
    <property type="match status" value="1"/>
</dbReference>
<dbReference type="Proteomes" id="UP000663829">
    <property type="component" value="Unassembled WGS sequence"/>
</dbReference>
<dbReference type="InterPro" id="IPR026000">
    <property type="entry name" value="Apc5_dom"/>
</dbReference>
<dbReference type="Pfam" id="PF00857">
    <property type="entry name" value="Isochorismatase"/>
    <property type="match status" value="1"/>
</dbReference>
<dbReference type="PANTHER" id="PTHR46630:SF1">
    <property type="entry name" value="TETRATRICOPEPTIDE REPEAT PROTEIN 29"/>
    <property type="match status" value="1"/>
</dbReference>
<evidence type="ECO:0000256" key="4">
    <source>
        <dbReference type="ARBA" id="ARBA00022737"/>
    </source>
</evidence>
<dbReference type="PANTHER" id="PTHR46630">
    <property type="entry name" value="TETRATRICOPEPTIDE REPEAT PROTEIN 29"/>
    <property type="match status" value="1"/>
</dbReference>
<dbReference type="InterPro" id="IPR051476">
    <property type="entry name" value="Bac_ResReg_Asp_Phosphatase"/>
</dbReference>
<reference evidence="10" key="1">
    <citation type="submission" date="2021-02" db="EMBL/GenBank/DDBJ databases">
        <authorList>
            <person name="Nowell W R."/>
        </authorList>
    </citation>
    <scope>NUCLEOTIDE SEQUENCE</scope>
</reference>
<evidence type="ECO:0000313" key="12">
    <source>
        <dbReference type="Proteomes" id="UP000663829"/>
    </source>
</evidence>
<dbReference type="Gene3D" id="1.25.40.10">
    <property type="entry name" value="Tetratricopeptide repeat domain"/>
    <property type="match status" value="1"/>
</dbReference>
<evidence type="ECO:0000256" key="5">
    <source>
        <dbReference type="ARBA" id="ARBA00022803"/>
    </source>
</evidence>
<dbReference type="InterPro" id="IPR000868">
    <property type="entry name" value="Isochorismatase-like_dom"/>
</dbReference>
<protein>
    <recommendedName>
        <fullName evidence="6">Tetratricopeptide repeat protein 29</fullName>
    </recommendedName>
</protein>
<dbReference type="GO" id="GO:0003341">
    <property type="term" value="P:cilium movement"/>
    <property type="evidence" value="ECO:0007669"/>
    <property type="project" value="TreeGrafter"/>
</dbReference>
<keyword evidence="4" id="KW-0677">Repeat</keyword>
<organism evidence="10 12">
    <name type="scientific">Didymodactylos carnosus</name>
    <dbReference type="NCBI Taxonomy" id="1234261"/>
    <lineage>
        <taxon>Eukaryota</taxon>
        <taxon>Metazoa</taxon>
        <taxon>Spiralia</taxon>
        <taxon>Gnathifera</taxon>
        <taxon>Rotifera</taxon>
        <taxon>Eurotatoria</taxon>
        <taxon>Bdelloidea</taxon>
        <taxon>Philodinida</taxon>
        <taxon>Philodinidae</taxon>
        <taxon>Didymodactylos</taxon>
    </lineage>
</organism>
<evidence type="ECO:0000256" key="3">
    <source>
        <dbReference type="ARBA" id="ARBA00022490"/>
    </source>
</evidence>
<dbReference type="InterPro" id="IPR019734">
    <property type="entry name" value="TPR_rpt"/>
</dbReference>
<comment type="similarity">
    <text evidence="2">Belongs to the isochorismatase family.</text>
</comment>
<evidence type="ECO:0000256" key="1">
    <source>
        <dbReference type="ARBA" id="ARBA00004496"/>
    </source>
</evidence>
<dbReference type="SMART" id="SM00028">
    <property type="entry name" value="TPR"/>
    <property type="match status" value="4"/>
</dbReference>
<comment type="subcellular location">
    <subcellularLocation>
        <location evidence="1">Cytoplasm</location>
    </subcellularLocation>
</comment>
<dbReference type="OrthoDB" id="626167at2759"/>
<dbReference type="EMBL" id="CAJNOQ010003168">
    <property type="protein sequence ID" value="CAF0998706.1"/>
    <property type="molecule type" value="Genomic_DNA"/>
</dbReference>
<dbReference type="CDD" id="cd00431">
    <property type="entry name" value="cysteine_hydrolases"/>
    <property type="match status" value="1"/>
</dbReference>
<dbReference type="EMBL" id="CAJOBC010003168">
    <property type="protein sequence ID" value="CAF3770193.1"/>
    <property type="molecule type" value="Genomic_DNA"/>
</dbReference>
<evidence type="ECO:0000256" key="6">
    <source>
        <dbReference type="ARBA" id="ARBA00040665"/>
    </source>
</evidence>
<dbReference type="GO" id="GO:0005737">
    <property type="term" value="C:cytoplasm"/>
    <property type="evidence" value="ECO:0007669"/>
    <property type="project" value="UniProtKB-SubCell"/>
</dbReference>
<evidence type="ECO:0000313" key="10">
    <source>
        <dbReference type="EMBL" id="CAF0998706.1"/>
    </source>
</evidence>
<evidence type="ECO:0000313" key="11">
    <source>
        <dbReference type="EMBL" id="CAF3770193.1"/>
    </source>
</evidence>
<gene>
    <name evidence="10" type="ORF">GPM918_LOCUS13638</name>
    <name evidence="11" type="ORF">SRO942_LOCUS13638</name>
</gene>
<evidence type="ECO:0000259" key="9">
    <source>
        <dbReference type="Pfam" id="PF12862"/>
    </source>
</evidence>
<keyword evidence="12" id="KW-1185">Reference proteome</keyword>
<accession>A0A814GNQ6</accession>
<evidence type="ECO:0000256" key="7">
    <source>
        <dbReference type="ARBA" id="ARBA00044739"/>
    </source>
</evidence>
<keyword evidence="3" id="KW-0963">Cytoplasm</keyword>